<reference evidence="3" key="1">
    <citation type="submission" date="2016-11" db="UniProtKB">
        <authorList>
            <consortium name="WormBaseParasite"/>
        </authorList>
    </citation>
    <scope>IDENTIFICATION</scope>
</reference>
<protein>
    <submittedName>
        <fullName evidence="3">AKAP2_C domain-containing protein</fullName>
    </submittedName>
</protein>
<sequence>QLEQRQNECASLRRALADESASRAAAEQRAAQLESAAAAEAPAAAADAAAEIDRRLRDWLAEGGDSAAEGDGDVRDEAAAAPSSAFGNDSLGQALNRLRRAVRNSAMRTAATTPVTPVTPLTAGRLLAESEDTDVLSALPSSASAAANAASFDVYERRRFDRGGRDGASGDEEGPDDSGQGDSLLNLAGESPLRVRQLRLSSAEQLRFAGELSDEDIDTDLTGQAPNWQSQRLPWQQEAYPEKQQRSSEDLRPVRRAASGATAARQPEANAKQRGKLLKKQQRPSEQIRLPTEAELILRQRQRQIQQRQARHPDMLAVRQSRGGDDHQLDEAGDSAAADAQYEDDFDENAEDVYEAADSAAASAGRGGGHRRQQQRVSIITQTRPVNPWSSDYDDDDDDKDSQAEQDSRRRQQAPPLASSSFSKSAPMPRRPTSLPPPGPSASAGRSARHSQQQQQQQQHRQPRPPKRSLYEPMSSGEEGVFDGINPDVVEKVAERRLETFAPIGGG</sequence>
<dbReference type="Proteomes" id="UP000095280">
    <property type="component" value="Unplaced"/>
</dbReference>
<feature type="region of interest" description="Disordered" evidence="1">
    <location>
        <begin position="63"/>
        <end position="92"/>
    </location>
</feature>
<feature type="compositionally biased region" description="Polar residues" evidence="1">
    <location>
        <begin position="379"/>
        <end position="389"/>
    </location>
</feature>
<dbReference type="WBParaSite" id="maker-uti_cns_0047329-snap-gene-0.9-mRNA-1">
    <property type="protein sequence ID" value="maker-uti_cns_0047329-snap-gene-0.9-mRNA-1"/>
    <property type="gene ID" value="maker-uti_cns_0047329-snap-gene-0.9"/>
</dbReference>
<name>A0A1I8JGM5_9PLAT</name>
<feature type="compositionally biased region" description="Basic and acidic residues" evidence="1">
    <location>
        <begin position="401"/>
        <end position="410"/>
    </location>
</feature>
<feature type="compositionally biased region" description="Basic residues" evidence="1">
    <location>
        <begin position="273"/>
        <end position="282"/>
    </location>
</feature>
<feature type="compositionally biased region" description="Low complexity" evidence="1">
    <location>
        <begin position="441"/>
        <end position="460"/>
    </location>
</feature>
<accession>A0A1I8JGM5</accession>
<evidence type="ECO:0000256" key="1">
    <source>
        <dbReference type="SAM" id="MobiDB-lite"/>
    </source>
</evidence>
<feature type="compositionally biased region" description="Polar residues" evidence="1">
    <location>
        <begin position="221"/>
        <end position="234"/>
    </location>
</feature>
<feature type="region of interest" description="Disordered" evidence="1">
    <location>
        <begin position="161"/>
        <end position="186"/>
    </location>
</feature>
<feature type="region of interest" description="Disordered" evidence="1">
    <location>
        <begin position="217"/>
        <end position="486"/>
    </location>
</feature>
<keyword evidence="2" id="KW-1185">Reference proteome</keyword>
<feature type="compositionally biased region" description="Acidic residues" evidence="1">
    <location>
        <begin position="341"/>
        <end position="355"/>
    </location>
</feature>
<organism evidence="2 3">
    <name type="scientific">Macrostomum lignano</name>
    <dbReference type="NCBI Taxonomy" id="282301"/>
    <lineage>
        <taxon>Eukaryota</taxon>
        <taxon>Metazoa</taxon>
        <taxon>Spiralia</taxon>
        <taxon>Lophotrochozoa</taxon>
        <taxon>Platyhelminthes</taxon>
        <taxon>Rhabditophora</taxon>
        <taxon>Macrostomorpha</taxon>
        <taxon>Macrostomida</taxon>
        <taxon>Macrostomidae</taxon>
        <taxon>Macrostomum</taxon>
    </lineage>
</organism>
<feature type="compositionally biased region" description="Low complexity" evidence="1">
    <location>
        <begin position="293"/>
        <end position="308"/>
    </location>
</feature>
<evidence type="ECO:0000313" key="3">
    <source>
        <dbReference type="WBParaSite" id="maker-uti_cns_0047329-snap-gene-0.9-mRNA-1"/>
    </source>
</evidence>
<dbReference type="AlphaFoldDB" id="A0A1I8JGM5"/>
<evidence type="ECO:0000313" key="2">
    <source>
        <dbReference type="Proteomes" id="UP000095280"/>
    </source>
</evidence>
<feature type="compositionally biased region" description="Basic and acidic residues" evidence="1">
    <location>
        <begin position="240"/>
        <end position="253"/>
    </location>
</feature>
<proteinExistence type="predicted"/>